<evidence type="ECO:0000313" key="2">
    <source>
        <dbReference type="Proteomes" id="UP000620124"/>
    </source>
</evidence>
<accession>A0A8H6XN98</accession>
<organism evidence="1 2">
    <name type="scientific">Mycena venus</name>
    <dbReference type="NCBI Taxonomy" id="2733690"/>
    <lineage>
        <taxon>Eukaryota</taxon>
        <taxon>Fungi</taxon>
        <taxon>Dikarya</taxon>
        <taxon>Basidiomycota</taxon>
        <taxon>Agaricomycotina</taxon>
        <taxon>Agaricomycetes</taxon>
        <taxon>Agaricomycetidae</taxon>
        <taxon>Agaricales</taxon>
        <taxon>Marasmiineae</taxon>
        <taxon>Mycenaceae</taxon>
        <taxon>Mycena</taxon>
    </lineage>
</organism>
<gene>
    <name evidence="1" type="ORF">MVEN_01770900</name>
</gene>
<dbReference type="Proteomes" id="UP000620124">
    <property type="component" value="Unassembled WGS sequence"/>
</dbReference>
<comment type="caution">
    <text evidence="1">The sequence shown here is derived from an EMBL/GenBank/DDBJ whole genome shotgun (WGS) entry which is preliminary data.</text>
</comment>
<dbReference type="OrthoDB" id="3035705at2759"/>
<proteinExistence type="predicted"/>
<dbReference type="AlphaFoldDB" id="A0A8H6XN98"/>
<keyword evidence="2" id="KW-1185">Reference proteome</keyword>
<protein>
    <submittedName>
        <fullName evidence="1">Uncharacterized protein</fullName>
    </submittedName>
</protein>
<reference evidence="1" key="1">
    <citation type="submission" date="2020-05" db="EMBL/GenBank/DDBJ databases">
        <title>Mycena genomes resolve the evolution of fungal bioluminescence.</title>
        <authorList>
            <person name="Tsai I.J."/>
        </authorList>
    </citation>
    <scope>NUCLEOTIDE SEQUENCE</scope>
    <source>
        <strain evidence="1">CCC161011</strain>
    </source>
</reference>
<name>A0A8H6XN98_9AGAR</name>
<evidence type="ECO:0000313" key="1">
    <source>
        <dbReference type="EMBL" id="KAF7343385.1"/>
    </source>
</evidence>
<sequence length="366" mass="41063">MKGVAIYPRSWSTSACRMSRQSTSQPALWSVNPGRARRSVFFSKEFISAPHVVIGASRRQYALPATSFNLSTHYLFSEALTRTGAQSKFKILRKFCNLPFTHLESVGFWNLGTTTLRSAIALRRLFSLPTLCRVTLNSSFFDPAAFQALWGTCSPHIKHLRLGCYSPVGRSFLRPNTGPVALSSLKLESSNDVAEWLNHDFCPFDFSQLAALSVTAHHTLVVGQPRMRAAHRTIEVLEFDIGVLFDGTCIDLSQFSNLQFLRINIYAFQQAMTIALDTLATITSSSPIRRIVLSILPAYNVEADMCDLLDSKVAGLPLQHLSAVELETNIEYYNRLASYFPRLRSQNLLSGPTDPGWFERHSSRFR</sequence>
<dbReference type="EMBL" id="JACAZI010000016">
    <property type="protein sequence ID" value="KAF7343385.1"/>
    <property type="molecule type" value="Genomic_DNA"/>
</dbReference>